<comment type="cofactor">
    <cofactor evidence="1">
        <name>pyridoxal 5'-phosphate</name>
        <dbReference type="ChEBI" id="CHEBI:597326"/>
    </cofactor>
</comment>
<dbReference type="Proteomes" id="UP000244161">
    <property type="component" value="Unassembled WGS sequence"/>
</dbReference>
<gene>
    <name evidence="9" type="ORF">C8U37_102124</name>
</gene>
<feature type="modified residue" description="N6-(pyridoxal phosphate)lysine" evidence="7">
    <location>
        <position position="190"/>
    </location>
</feature>
<dbReference type="InterPro" id="IPR015424">
    <property type="entry name" value="PyrdxlP-dep_Trfase"/>
</dbReference>
<dbReference type="GO" id="GO:0000271">
    <property type="term" value="P:polysaccharide biosynthetic process"/>
    <property type="evidence" value="ECO:0007669"/>
    <property type="project" value="TreeGrafter"/>
</dbReference>
<dbReference type="InterPro" id="IPR000653">
    <property type="entry name" value="DegT/StrS_aminotransferase"/>
</dbReference>
<dbReference type="Gene3D" id="3.40.640.10">
    <property type="entry name" value="Type I PLP-dependent aspartate aminotransferase-like (Major domain)"/>
    <property type="match status" value="1"/>
</dbReference>
<dbReference type="EMBL" id="QAOM01000002">
    <property type="protein sequence ID" value="PTQ86021.1"/>
    <property type="molecule type" value="Genomic_DNA"/>
</dbReference>
<reference evidence="9 10" key="1">
    <citation type="submission" date="2018-04" db="EMBL/GenBank/DDBJ databases">
        <title>Genomic Encyclopedia of Archaeal and Bacterial Type Strains, Phase II (KMG-II): from individual species to whole genera.</title>
        <authorList>
            <person name="Goeker M."/>
        </authorList>
    </citation>
    <scope>NUCLEOTIDE SEQUENCE [LARGE SCALE GENOMIC DNA]</scope>
    <source>
        <strain evidence="9 10">DSM 18806</strain>
    </source>
</reference>
<dbReference type="Pfam" id="PF01041">
    <property type="entry name" value="DegT_DnrJ_EryC1"/>
    <property type="match status" value="1"/>
</dbReference>
<evidence type="ECO:0000256" key="2">
    <source>
        <dbReference type="ARBA" id="ARBA00022576"/>
    </source>
</evidence>
<organism evidence="9 10">
    <name type="scientific">Trichococcus patagoniensis</name>
    <dbReference type="NCBI Taxonomy" id="382641"/>
    <lineage>
        <taxon>Bacteria</taxon>
        <taxon>Bacillati</taxon>
        <taxon>Bacillota</taxon>
        <taxon>Bacilli</taxon>
        <taxon>Lactobacillales</taxon>
        <taxon>Carnobacteriaceae</taxon>
        <taxon>Trichococcus</taxon>
    </lineage>
</organism>
<dbReference type="InterPro" id="IPR015421">
    <property type="entry name" value="PyrdxlP-dep_Trfase_major"/>
</dbReference>
<dbReference type="Gene3D" id="3.90.1150.10">
    <property type="entry name" value="Aspartate Aminotransferase, domain 1"/>
    <property type="match status" value="1"/>
</dbReference>
<keyword evidence="3" id="KW-0808">Transferase</keyword>
<evidence type="ECO:0000256" key="8">
    <source>
        <dbReference type="RuleBase" id="RU004508"/>
    </source>
</evidence>
<evidence type="ECO:0000256" key="6">
    <source>
        <dbReference type="PIRSR" id="PIRSR000390-1"/>
    </source>
</evidence>
<evidence type="ECO:0000256" key="5">
    <source>
        <dbReference type="ARBA" id="ARBA00037999"/>
    </source>
</evidence>
<dbReference type="PIRSF" id="PIRSF000390">
    <property type="entry name" value="PLP_StrS"/>
    <property type="match status" value="1"/>
</dbReference>
<protein>
    <submittedName>
        <fullName evidence="9">dTDP-4-amino-4,6-dideoxygalactose transaminase</fullName>
    </submittedName>
</protein>
<evidence type="ECO:0000256" key="1">
    <source>
        <dbReference type="ARBA" id="ARBA00001933"/>
    </source>
</evidence>
<comment type="similarity">
    <text evidence="5 8">Belongs to the DegT/DnrJ/EryC1 family.</text>
</comment>
<dbReference type="FunFam" id="3.40.640.10:FF:000090">
    <property type="entry name" value="Pyridoxal phosphate-dependent aminotransferase"/>
    <property type="match status" value="1"/>
</dbReference>
<keyword evidence="10" id="KW-1185">Reference proteome</keyword>
<dbReference type="CDD" id="cd00616">
    <property type="entry name" value="AHBA_syn"/>
    <property type="match status" value="1"/>
</dbReference>
<dbReference type="GO" id="GO:0008483">
    <property type="term" value="F:transaminase activity"/>
    <property type="evidence" value="ECO:0007669"/>
    <property type="project" value="UniProtKB-KW"/>
</dbReference>
<evidence type="ECO:0000313" key="9">
    <source>
        <dbReference type="EMBL" id="PTQ86021.1"/>
    </source>
</evidence>
<dbReference type="InterPro" id="IPR015422">
    <property type="entry name" value="PyrdxlP-dep_Trfase_small"/>
</dbReference>
<feature type="active site" description="Proton acceptor" evidence="6">
    <location>
        <position position="190"/>
    </location>
</feature>
<accession>A0A2T5IQC4</accession>
<evidence type="ECO:0000256" key="4">
    <source>
        <dbReference type="ARBA" id="ARBA00022898"/>
    </source>
</evidence>
<evidence type="ECO:0000256" key="7">
    <source>
        <dbReference type="PIRSR" id="PIRSR000390-2"/>
    </source>
</evidence>
<dbReference type="PANTHER" id="PTHR30244:SF34">
    <property type="entry name" value="DTDP-4-AMINO-4,6-DIDEOXYGALACTOSE TRANSAMINASE"/>
    <property type="match status" value="1"/>
</dbReference>
<sequence>MLMKNDKKILLASPHMSGLEMPYIKEAFETNWIAPLGPNVTGFEEEICAYTGASYADALSSGTAAIHMGLMYLGVRKGDVVFCPSLTFSASANPIIYQGATPVFIDSERESWNMSPQALEKAFDKYPNPKAIIVVNLYGQSADFDRIKAIADAHGVPILEDAAESLGATYKGKQTGTIGAIGIYSFNGNKIITTSGGGMLVANEKCVIDKVTFWATQSKENAPYYQHKEIGYNYRMSNVVAGIGRGQLKVLDQRIAKKKYIFEYYKEAFRDLDELEMMPIAPYGEPNYWLSCATINPECEVRPKALLDYLAAKHIEGRAIWKPMHLQPVFKGSPFFNHNPEEPSVSEDIFTRGLCLPSDTKMTDADLDRIVTRINWFFGAASSRY</sequence>
<comment type="caution">
    <text evidence="9">The sequence shown here is derived from an EMBL/GenBank/DDBJ whole genome shotgun (WGS) entry which is preliminary data.</text>
</comment>
<dbReference type="AlphaFoldDB" id="A0A2T5IQC4"/>
<evidence type="ECO:0000256" key="3">
    <source>
        <dbReference type="ARBA" id="ARBA00022679"/>
    </source>
</evidence>
<name>A0A2T5IQC4_9LACT</name>
<evidence type="ECO:0000313" key="10">
    <source>
        <dbReference type="Proteomes" id="UP000244161"/>
    </source>
</evidence>
<dbReference type="GO" id="GO:0030170">
    <property type="term" value="F:pyridoxal phosphate binding"/>
    <property type="evidence" value="ECO:0007669"/>
    <property type="project" value="TreeGrafter"/>
</dbReference>
<dbReference type="SUPFAM" id="SSF53383">
    <property type="entry name" value="PLP-dependent transferases"/>
    <property type="match status" value="1"/>
</dbReference>
<dbReference type="PANTHER" id="PTHR30244">
    <property type="entry name" value="TRANSAMINASE"/>
    <property type="match status" value="1"/>
</dbReference>
<keyword evidence="4 7" id="KW-0663">Pyridoxal phosphate</keyword>
<proteinExistence type="inferred from homology"/>
<keyword evidence="2" id="KW-0032">Aminotransferase</keyword>